<evidence type="ECO:0000259" key="2">
    <source>
        <dbReference type="Pfam" id="PF00582"/>
    </source>
</evidence>
<dbReference type="Gene3D" id="3.40.50.620">
    <property type="entry name" value="HUPs"/>
    <property type="match status" value="1"/>
</dbReference>
<dbReference type="SUPFAM" id="SSF52402">
    <property type="entry name" value="Adenine nucleotide alpha hydrolases-like"/>
    <property type="match status" value="1"/>
</dbReference>
<dbReference type="InterPro" id="IPR006016">
    <property type="entry name" value="UspA"/>
</dbReference>
<organism evidence="3 4">
    <name type="scientific">Polaromonas aquatica</name>
    <dbReference type="NCBI Taxonomy" id="332657"/>
    <lineage>
        <taxon>Bacteria</taxon>
        <taxon>Pseudomonadati</taxon>
        <taxon>Pseudomonadota</taxon>
        <taxon>Betaproteobacteria</taxon>
        <taxon>Burkholderiales</taxon>
        <taxon>Comamonadaceae</taxon>
        <taxon>Polaromonas</taxon>
    </lineage>
</organism>
<dbReference type="InterPro" id="IPR006015">
    <property type="entry name" value="Universal_stress_UspA"/>
</dbReference>
<dbReference type="PANTHER" id="PTHR46268:SF6">
    <property type="entry name" value="UNIVERSAL STRESS PROTEIN UP12"/>
    <property type="match status" value="1"/>
</dbReference>
<dbReference type="RefSeq" id="WP_371436087.1">
    <property type="nucleotide sequence ID" value="NZ_JBHSRS010000015.1"/>
</dbReference>
<sequence length="151" mass="16264">MYQKILVPLDGSPAAERGLHEAIKLATGQKTSLYLLHVVNDFAMLVEMSAVVNYQEMLERSRQYGEDLLGKAKGAAAKAGVPAETLLREATNKRIAEVINDEAVKAGCGLIVMGTHGRRGFSRLAMGSDAELVVRSSPVPVLLVRMETPTS</sequence>
<protein>
    <submittedName>
        <fullName evidence="3">Universal stress protein</fullName>
    </submittedName>
</protein>
<reference evidence="4" key="1">
    <citation type="journal article" date="2019" name="Int. J. Syst. Evol. Microbiol.">
        <title>The Global Catalogue of Microorganisms (GCM) 10K type strain sequencing project: providing services to taxonomists for standard genome sequencing and annotation.</title>
        <authorList>
            <consortium name="The Broad Institute Genomics Platform"/>
            <consortium name="The Broad Institute Genome Sequencing Center for Infectious Disease"/>
            <person name="Wu L."/>
            <person name="Ma J."/>
        </authorList>
    </citation>
    <scope>NUCLEOTIDE SEQUENCE [LARGE SCALE GENOMIC DNA]</scope>
    <source>
        <strain evidence="4">CCUG 39402</strain>
    </source>
</reference>
<evidence type="ECO:0000256" key="1">
    <source>
        <dbReference type="ARBA" id="ARBA00008791"/>
    </source>
</evidence>
<dbReference type="PANTHER" id="PTHR46268">
    <property type="entry name" value="STRESS RESPONSE PROTEIN NHAX"/>
    <property type="match status" value="1"/>
</dbReference>
<dbReference type="CDD" id="cd00293">
    <property type="entry name" value="USP-like"/>
    <property type="match status" value="1"/>
</dbReference>
<proteinExistence type="inferred from homology"/>
<dbReference type="PRINTS" id="PR01438">
    <property type="entry name" value="UNVRSLSTRESS"/>
</dbReference>
<feature type="domain" description="UspA" evidence="2">
    <location>
        <begin position="1"/>
        <end position="145"/>
    </location>
</feature>
<gene>
    <name evidence="3" type="ORF">ACFQND_06920</name>
</gene>
<dbReference type="Proteomes" id="UP001596270">
    <property type="component" value="Unassembled WGS sequence"/>
</dbReference>
<comment type="similarity">
    <text evidence="1">Belongs to the universal stress protein A family.</text>
</comment>
<evidence type="ECO:0000313" key="4">
    <source>
        <dbReference type="Proteomes" id="UP001596270"/>
    </source>
</evidence>
<comment type="caution">
    <text evidence="3">The sequence shown here is derived from an EMBL/GenBank/DDBJ whole genome shotgun (WGS) entry which is preliminary data.</text>
</comment>
<accession>A0ABW1TTM0</accession>
<keyword evidence="4" id="KW-1185">Reference proteome</keyword>
<name>A0ABW1TTM0_9BURK</name>
<evidence type="ECO:0000313" key="3">
    <source>
        <dbReference type="EMBL" id="MFC6280961.1"/>
    </source>
</evidence>
<dbReference type="InterPro" id="IPR014729">
    <property type="entry name" value="Rossmann-like_a/b/a_fold"/>
</dbReference>
<dbReference type="EMBL" id="JBHSRS010000015">
    <property type="protein sequence ID" value="MFC6280961.1"/>
    <property type="molecule type" value="Genomic_DNA"/>
</dbReference>
<dbReference type="Pfam" id="PF00582">
    <property type="entry name" value="Usp"/>
    <property type="match status" value="1"/>
</dbReference>